<dbReference type="EMBL" id="MU006730">
    <property type="protein sequence ID" value="KAF2624574.1"/>
    <property type="molecule type" value="Genomic_DNA"/>
</dbReference>
<gene>
    <name evidence="1" type="ORF">BU25DRAFT_424028</name>
</gene>
<organism evidence="1 2">
    <name type="scientific">Macroventuria anomochaeta</name>
    <dbReference type="NCBI Taxonomy" id="301207"/>
    <lineage>
        <taxon>Eukaryota</taxon>
        <taxon>Fungi</taxon>
        <taxon>Dikarya</taxon>
        <taxon>Ascomycota</taxon>
        <taxon>Pezizomycotina</taxon>
        <taxon>Dothideomycetes</taxon>
        <taxon>Pleosporomycetidae</taxon>
        <taxon>Pleosporales</taxon>
        <taxon>Pleosporineae</taxon>
        <taxon>Didymellaceae</taxon>
        <taxon>Macroventuria</taxon>
    </lineage>
</organism>
<reference evidence="1" key="1">
    <citation type="journal article" date="2020" name="Stud. Mycol.">
        <title>101 Dothideomycetes genomes: a test case for predicting lifestyles and emergence of pathogens.</title>
        <authorList>
            <person name="Haridas S."/>
            <person name="Albert R."/>
            <person name="Binder M."/>
            <person name="Bloem J."/>
            <person name="Labutti K."/>
            <person name="Salamov A."/>
            <person name="Andreopoulos B."/>
            <person name="Baker S."/>
            <person name="Barry K."/>
            <person name="Bills G."/>
            <person name="Bluhm B."/>
            <person name="Cannon C."/>
            <person name="Castanera R."/>
            <person name="Culley D."/>
            <person name="Daum C."/>
            <person name="Ezra D."/>
            <person name="Gonzalez J."/>
            <person name="Henrissat B."/>
            <person name="Kuo A."/>
            <person name="Liang C."/>
            <person name="Lipzen A."/>
            <person name="Lutzoni F."/>
            <person name="Magnuson J."/>
            <person name="Mondo S."/>
            <person name="Nolan M."/>
            <person name="Ohm R."/>
            <person name="Pangilinan J."/>
            <person name="Park H.-J."/>
            <person name="Ramirez L."/>
            <person name="Alfaro M."/>
            <person name="Sun H."/>
            <person name="Tritt A."/>
            <person name="Yoshinaga Y."/>
            <person name="Zwiers L.-H."/>
            <person name="Turgeon B."/>
            <person name="Goodwin S."/>
            <person name="Spatafora J."/>
            <person name="Crous P."/>
            <person name="Grigoriev I."/>
        </authorList>
    </citation>
    <scope>NUCLEOTIDE SEQUENCE</scope>
    <source>
        <strain evidence="1">CBS 525.71</strain>
    </source>
</reference>
<sequence length="250" mass="28777">MGTNVWTKRFGKIPQKARDSKAYENTRFLTEWSSLIHRYHAAAQKITKARLDSCRNVILSRQQETEEHKKRPHRAQEQKESDGRHEDFNSVLQEVLNDLMWAEAQCHPRAASPINFTTAKLTSIVTLVRVLGRTSHVSMSTEPENESQDNADSILDTLYAYWDEGVKLISERDTDTANEKRVAEYDVARKYLLPATTKIRDLGQGNIGFSDALGRSEMVMRSDKKSARPADRKHYLFSWDNDTVMVLFKE</sequence>
<dbReference type="Proteomes" id="UP000799754">
    <property type="component" value="Unassembled WGS sequence"/>
</dbReference>
<comment type="caution">
    <text evidence="1">The sequence shown here is derived from an EMBL/GenBank/DDBJ whole genome shotgun (WGS) entry which is preliminary data.</text>
</comment>
<protein>
    <submittedName>
        <fullName evidence="1">Uncharacterized protein</fullName>
    </submittedName>
</protein>
<accession>A0ACB6RS22</accession>
<keyword evidence="2" id="KW-1185">Reference proteome</keyword>
<evidence type="ECO:0000313" key="2">
    <source>
        <dbReference type="Proteomes" id="UP000799754"/>
    </source>
</evidence>
<name>A0ACB6RS22_9PLEO</name>
<proteinExistence type="predicted"/>
<evidence type="ECO:0000313" key="1">
    <source>
        <dbReference type="EMBL" id="KAF2624574.1"/>
    </source>
</evidence>